<accession>A0A9D9H3Z1</accession>
<comment type="caution">
    <text evidence="3">The sequence shown here is derived from an EMBL/GenBank/DDBJ whole genome shotgun (WGS) entry which is preliminary data.</text>
</comment>
<dbReference type="SUPFAM" id="SSF48295">
    <property type="entry name" value="TrpR-like"/>
    <property type="match status" value="3"/>
</dbReference>
<evidence type="ECO:0000313" key="3">
    <source>
        <dbReference type="EMBL" id="MBO8435591.1"/>
    </source>
</evidence>
<protein>
    <submittedName>
        <fullName evidence="3">Helix-turn-helix domain-containing protein</fullName>
    </submittedName>
</protein>
<dbReference type="InterPro" id="IPR002514">
    <property type="entry name" value="Transposase_8"/>
</dbReference>
<dbReference type="Proteomes" id="UP000823615">
    <property type="component" value="Unassembled WGS sequence"/>
</dbReference>
<dbReference type="AlphaFoldDB" id="A0A9D9H3Z1"/>
<dbReference type="Pfam" id="PF13518">
    <property type="entry name" value="HTH_28"/>
    <property type="match status" value="1"/>
</dbReference>
<sequence>MGRRPKVSPEIKIEYVERILAGKASIKATARELEVHMKSVQEWIALYKAEGRTGLIPAGINKNYSRATKIAAARDYLDGKGSYLALCAKYGIKSPNVLQAWVKAYNAHGDLKSTGGGFMMSRKRTRNTTYEERVEIVQYCLSHDNNYGETALKYDVTYKNVYQWVAKYRELGNPGLEDRRGKRLGSMPARTHEEELRAKIAQLEAKNQMLQMENDLLKKWRSCRESAFTDPAAL</sequence>
<dbReference type="GO" id="GO:0004803">
    <property type="term" value="F:transposase activity"/>
    <property type="evidence" value="ECO:0007669"/>
    <property type="project" value="InterPro"/>
</dbReference>
<organism evidence="3 4">
    <name type="scientific">Candidatus Ornithospirochaeta stercoripullorum</name>
    <dbReference type="NCBI Taxonomy" id="2840899"/>
    <lineage>
        <taxon>Bacteria</taxon>
        <taxon>Pseudomonadati</taxon>
        <taxon>Spirochaetota</taxon>
        <taxon>Spirochaetia</taxon>
        <taxon>Spirochaetales</taxon>
        <taxon>Spirochaetaceae</taxon>
        <taxon>Spirochaetaceae incertae sedis</taxon>
        <taxon>Candidatus Ornithospirochaeta</taxon>
    </lineage>
</organism>
<dbReference type="EMBL" id="JADIMT010000021">
    <property type="protein sequence ID" value="MBO8435591.1"/>
    <property type="molecule type" value="Genomic_DNA"/>
</dbReference>
<evidence type="ECO:0000259" key="2">
    <source>
        <dbReference type="Pfam" id="PF13518"/>
    </source>
</evidence>
<evidence type="ECO:0000313" key="4">
    <source>
        <dbReference type="Proteomes" id="UP000823615"/>
    </source>
</evidence>
<dbReference type="InterPro" id="IPR036388">
    <property type="entry name" value="WH-like_DNA-bd_sf"/>
</dbReference>
<dbReference type="PANTHER" id="PTHR33795">
    <property type="entry name" value="INSERTION ELEMENT IS150 PROTEIN INSJ"/>
    <property type="match status" value="1"/>
</dbReference>
<feature type="domain" description="Insertion element IS150 protein InsJ-like helix-turn-helix" evidence="2">
    <location>
        <begin position="132"/>
        <end position="183"/>
    </location>
</feature>
<dbReference type="InterPro" id="IPR010921">
    <property type="entry name" value="Trp_repressor/repl_initiator"/>
</dbReference>
<dbReference type="Gene3D" id="1.10.10.10">
    <property type="entry name" value="Winged helix-like DNA-binding domain superfamily/Winged helix DNA-binding domain"/>
    <property type="match status" value="2"/>
</dbReference>
<reference evidence="3" key="2">
    <citation type="journal article" date="2021" name="PeerJ">
        <title>Extensive microbial diversity within the chicken gut microbiome revealed by metagenomics and culture.</title>
        <authorList>
            <person name="Gilroy R."/>
            <person name="Ravi A."/>
            <person name="Getino M."/>
            <person name="Pursley I."/>
            <person name="Horton D.L."/>
            <person name="Alikhan N.F."/>
            <person name="Baker D."/>
            <person name="Gharbi K."/>
            <person name="Hall N."/>
            <person name="Watson M."/>
            <person name="Adriaenssens E.M."/>
            <person name="Foster-Nyarko E."/>
            <person name="Jarju S."/>
            <person name="Secka A."/>
            <person name="Antonio M."/>
            <person name="Oren A."/>
            <person name="Chaudhuri R.R."/>
            <person name="La Ragione R."/>
            <person name="Hildebrand F."/>
            <person name="Pallen M.J."/>
        </authorList>
    </citation>
    <scope>NUCLEOTIDE SEQUENCE</scope>
    <source>
        <strain evidence="3">7293</strain>
    </source>
</reference>
<dbReference type="Pfam" id="PF01527">
    <property type="entry name" value="HTH_Tnp_1"/>
    <property type="match status" value="1"/>
</dbReference>
<proteinExistence type="inferred from homology"/>
<name>A0A9D9H3Z1_9SPIO</name>
<dbReference type="InterPro" id="IPR055247">
    <property type="entry name" value="InsJ-like_HTH"/>
</dbReference>
<dbReference type="InterPro" id="IPR052057">
    <property type="entry name" value="IS150/IS1296_orfA-like"/>
</dbReference>
<comment type="similarity">
    <text evidence="1">Belongs to the IS150/IS1296 orfA family.</text>
</comment>
<reference evidence="3" key="1">
    <citation type="submission" date="2020-10" db="EMBL/GenBank/DDBJ databases">
        <authorList>
            <person name="Gilroy R."/>
        </authorList>
    </citation>
    <scope>NUCLEOTIDE SEQUENCE</scope>
    <source>
        <strain evidence="3">7293</strain>
    </source>
</reference>
<gene>
    <name evidence="3" type="ORF">IAA97_01240</name>
</gene>
<dbReference type="PANTHER" id="PTHR33795:SF1">
    <property type="entry name" value="INSERTION ELEMENT IS150 PROTEIN INSJ"/>
    <property type="match status" value="1"/>
</dbReference>
<evidence type="ECO:0000256" key="1">
    <source>
        <dbReference type="ARBA" id="ARBA00038232"/>
    </source>
</evidence>
<dbReference type="GO" id="GO:0043565">
    <property type="term" value="F:sequence-specific DNA binding"/>
    <property type="evidence" value="ECO:0007669"/>
    <property type="project" value="InterPro"/>
</dbReference>
<dbReference type="GO" id="GO:0006313">
    <property type="term" value="P:DNA transposition"/>
    <property type="evidence" value="ECO:0007669"/>
    <property type="project" value="InterPro"/>
</dbReference>